<dbReference type="RefSeq" id="WP_377321572.1">
    <property type="nucleotide sequence ID" value="NZ_JBHSNF010000003.1"/>
</dbReference>
<evidence type="ECO:0000313" key="10">
    <source>
        <dbReference type="EMBL" id="MFC5527178.1"/>
    </source>
</evidence>
<keyword evidence="5 7" id="KW-1133">Transmembrane helix</keyword>
<feature type="transmembrane region" description="Helical" evidence="7">
    <location>
        <begin position="58"/>
        <end position="78"/>
    </location>
</feature>
<gene>
    <name evidence="10" type="primary">cydD</name>
    <name evidence="10" type="ORF">ACFPPA_15665</name>
</gene>
<dbReference type="EMBL" id="JBHSNF010000003">
    <property type="protein sequence ID" value="MFC5527178.1"/>
    <property type="molecule type" value="Genomic_DNA"/>
</dbReference>
<dbReference type="InterPro" id="IPR014216">
    <property type="entry name" value="ABC_transptr_CydD"/>
</dbReference>
<feature type="transmembrane region" description="Helical" evidence="7">
    <location>
        <begin position="20"/>
        <end position="46"/>
    </location>
</feature>
<dbReference type="InterPro" id="IPR017871">
    <property type="entry name" value="ABC_transporter-like_CS"/>
</dbReference>
<organism evidence="10 11">
    <name type="scientific">Rhodanobacter ginsengisoli</name>
    <dbReference type="NCBI Taxonomy" id="418646"/>
    <lineage>
        <taxon>Bacteria</taxon>
        <taxon>Pseudomonadati</taxon>
        <taxon>Pseudomonadota</taxon>
        <taxon>Gammaproteobacteria</taxon>
        <taxon>Lysobacterales</taxon>
        <taxon>Rhodanobacteraceae</taxon>
        <taxon>Rhodanobacter</taxon>
    </lineage>
</organism>
<evidence type="ECO:0000259" key="8">
    <source>
        <dbReference type="PROSITE" id="PS50893"/>
    </source>
</evidence>
<evidence type="ECO:0000313" key="11">
    <source>
        <dbReference type="Proteomes" id="UP001596114"/>
    </source>
</evidence>
<dbReference type="SMART" id="SM00382">
    <property type="entry name" value="AAA"/>
    <property type="match status" value="1"/>
</dbReference>
<evidence type="ECO:0000256" key="4">
    <source>
        <dbReference type="ARBA" id="ARBA00022840"/>
    </source>
</evidence>
<dbReference type="Gene3D" id="3.40.50.300">
    <property type="entry name" value="P-loop containing nucleotide triphosphate hydrolases"/>
    <property type="match status" value="1"/>
</dbReference>
<sequence>MTSPVTAWLREQSRPVRRLLNAGIAAGAAQAVLMCVGAWLLAHVLAEAIFAGRRLADLWPAVAALPLLAAARFALVLWQRRVTFEAGARVSTSVRLSLEERMRLLGPRWAARQSSGDIVTRFVDGVETLIPYYAGYLPQVAFAALMPALILLAVLPADPWSALVLLVTAPLIPLFMVLVGRAAEQASQRRWSRLRRMGARFMDALSGLTTLRLCRATEREQALLAATGEAYRHETMAVLRIAFLSALVLEFFATISIAVLAVLIGFRLMWGTLAFEPGLFVLLLAPELFLPLRALGTQRHRRMEAAAAAEDLIALLATPVEAATPTTAARSSPRPFTAARVGIAFEQVGFGYTSDRMVLHDFDLRLDAGTQLTLVGASGSGKSTLFNLLMGFGVPQRGRILVNGEDLATLDMASWRRHIAWLSQRAHVFHGTLRDNLLIAAPGADDARLERAVRAAALVPVIARLPQGLDTPLGEHGQGLSGGERQRLALARAWLRDAPLLLLDEPTQHLDSATAAVIDAALAKLAAGRTVIRIAHRLDTIAAETRVAVMTDGRIVEVGGAGELRAAHGAFARLLAADRAA</sequence>
<dbReference type="InterPro" id="IPR003439">
    <property type="entry name" value="ABC_transporter-like_ATP-bd"/>
</dbReference>
<protein>
    <submittedName>
        <fullName evidence="10">Thiol reductant ABC exporter subunit CydD</fullName>
    </submittedName>
</protein>
<dbReference type="InterPro" id="IPR036640">
    <property type="entry name" value="ABC1_TM_sf"/>
</dbReference>
<keyword evidence="11" id="KW-1185">Reference proteome</keyword>
<feature type="transmembrane region" description="Helical" evidence="7">
    <location>
        <begin position="241"/>
        <end position="266"/>
    </location>
</feature>
<comment type="subcellular location">
    <subcellularLocation>
        <location evidence="1">Cell membrane</location>
        <topology evidence="1">Multi-pass membrane protein</topology>
    </subcellularLocation>
</comment>
<feature type="domain" description="ABC transporter" evidence="8">
    <location>
        <begin position="343"/>
        <end position="577"/>
    </location>
</feature>
<evidence type="ECO:0000256" key="6">
    <source>
        <dbReference type="ARBA" id="ARBA00023136"/>
    </source>
</evidence>
<evidence type="ECO:0000256" key="7">
    <source>
        <dbReference type="SAM" id="Phobius"/>
    </source>
</evidence>
<dbReference type="Gene3D" id="1.20.1560.10">
    <property type="entry name" value="ABC transporter type 1, transmembrane domain"/>
    <property type="match status" value="1"/>
</dbReference>
<evidence type="ECO:0000256" key="2">
    <source>
        <dbReference type="ARBA" id="ARBA00022692"/>
    </source>
</evidence>
<dbReference type="Pfam" id="PF00664">
    <property type="entry name" value="ABC_membrane"/>
    <property type="match status" value="1"/>
</dbReference>
<comment type="caution">
    <text evidence="10">The sequence shown here is derived from an EMBL/GenBank/DDBJ whole genome shotgun (WGS) entry which is preliminary data.</text>
</comment>
<dbReference type="InterPro" id="IPR011527">
    <property type="entry name" value="ABC1_TM_dom"/>
</dbReference>
<dbReference type="PANTHER" id="PTHR24221:SF590">
    <property type="entry name" value="COMPONENT LINKED WITH THE ASSEMBLY OF CYTOCHROME' TRANSPORT TRANSMEMBRANE ATP-BINDING PROTEIN ABC TRANSPORTER CYDD-RELATED"/>
    <property type="match status" value="1"/>
</dbReference>
<evidence type="ECO:0000256" key="1">
    <source>
        <dbReference type="ARBA" id="ARBA00004651"/>
    </source>
</evidence>
<dbReference type="PANTHER" id="PTHR24221">
    <property type="entry name" value="ATP-BINDING CASSETTE SUB-FAMILY B"/>
    <property type="match status" value="1"/>
</dbReference>
<dbReference type="Proteomes" id="UP001596114">
    <property type="component" value="Unassembled WGS sequence"/>
</dbReference>
<dbReference type="CDD" id="cd18584">
    <property type="entry name" value="ABC_6TM_AarD_CydD"/>
    <property type="match status" value="1"/>
</dbReference>
<proteinExistence type="predicted"/>
<dbReference type="PROSITE" id="PS50929">
    <property type="entry name" value="ABC_TM1F"/>
    <property type="match status" value="1"/>
</dbReference>
<evidence type="ECO:0000256" key="5">
    <source>
        <dbReference type="ARBA" id="ARBA00022989"/>
    </source>
</evidence>
<dbReference type="InterPro" id="IPR039421">
    <property type="entry name" value="Type_1_exporter"/>
</dbReference>
<name>A0ABW0QQZ5_9GAMM</name>
<keyword evidence="3" id="KW-0547">Nucleotide-binding</keyword>
<keyword evidence="4" id="KW-0067">ATP-binding</keyword>
<evidence type="ECO:0000259" key="9">
    <source>
        <dbReference type="PROSITE" id="PS50929"/>
    </source>
</evidence>
<dbReference type="PROSITE" id="PS00211">
    <property type="entry name" value="ABC_TRANSPORTER_1"/>
    <property type="match status" value="1"/>
</dbReference>
<dbReference type="SUPFAM" id="SSF52540">
    <property type="entry name" value="P-loop containing nucleoside triphosphate hydrolases"/>
    <property type="match status" value="1"/>
</dbReference>
<feature type="transmembrane region" description="Helical" evidence="7">
    <location>
        <begin position="130"/>
        <end position="154"/>
    </location>
</feature>
<feature type="domain" description="ABC transmembrane type-1" evidence="9">
    <location>
        <begin position="22"/>
        <end position="304"/>
    </location>
</feature>
<dbReference type="NCBIfam" id="TIGR02857">
    <property type="entry name" value="CydD"/>
    <property type="match status" value="1"/>
</dbReference>
<feature type="transmembrane region" description="Helical" evidence="7">
    <location>
        <begin position="160"/>
        <end position="183"/>
    </location>
</feature>
<accession>A0ABW0QQZ5</accession>
<dbReference type="PROSITE" id="PS50893">
    <property type="entry name" value="ABC_TRANSPORTER_2"/>
    <property type="match status" value="1"/>
</dbReference>
<dbReference type="InterPro" id="IPR003593">
    <property type="entry name" value="AAA+_ATPase"/>
</dbReference>
<dbReference type="SUPFAM" id="SSF90123">
    <property type="entry name" value="ABC transporter transmembrane region"/>
    <property type="match status" value="1"/>
</dbReference>
<evidence type="ECO:0000256" key="3">
    <source>
        <dbReference type="ARBA" id="ARBA00022741"/>
    </source>
</evidence>
<reference evidence="11" key="1">
    <citation type="journal article" date="2019" name="Int. J. Syst. Evol. Microbiol.">
        <title>The Global Catalogue of Microorganisms (GCM) 10K type strain sequencing project: providing services to taxonomists for standard genome sequencing and annotation.</title>
        <authorList>
            <consortium name="The Broad Institute Genomics Platform"/>
            <consortium name="The Broad Institute Genome Sequencing Center for Infectious Disease"/>
            <person name="Wu L."/>
            <person name="Ma J."/>
        </authorList>
    </citation>
    <scope>NUCLEOTIDE SEQUENCE [LARGE SCALE GENOMIC DNA]</scope>
    <source>
        <strain evidence="11">CGMCC 1.16619</strain>
    </source>
</reference>
<keyword evidence="6 7" id="KW-0472">Membrane</keyword>
<keyword evidence="2 7" id="KW-0812">Transmembrane</keyword>
<dbReference type="Pfam" id="PF00005">
    <property type="entry name" value="ABC_tran"/>
    <property type="match status" value="1"/>
</dbReference>
<feature type="transmembrane region" description="Helical" evidence="7">
    <location>
        <begin position="278"/>
        <end position="295"/>
    </location>
</feature>
<dbReference type="InterPro" id="IPR027417">
    <property type="entry name" value="P-loop_NTPase"/>
</dbReference>